<name>A0A846XFR1_9NOCA</name>
<dbReference type="PANTHER" id="PTHR35369">
    <property type="entry name" value="BLR3025 PROTEIN-RELATED"/>
    <property type="match status" value="1"/>
</dbReference>
<dbReference type="InterPro" id="IPR043128">
    <property type="entry name" value="Rev_trsase/Diguanyl_cyclase"/>
</dbReference>
<dbReference type="Proteomes" id="UP000565715">
    <property type="component" value="Unassembled WGS sequence"/>
</dbReference>
<dbReference type="Pfam" id="PF00817">
    <property type="entry name" value="IMS"/>
    <property type="match status" value="1"/>
</dbReference>
<dbReference type="AlphaFoldDB" id="A0A846XFR1"/>
<dbReference type="InterPro" id="IPR001126">
    <property type="entry name" value="UmuC"/>
</dbReference>
<dbReference type="InterPro" id="IPR043502">
    <property type="entry name" value="DNA/RNA_pol_sf"/>
</dbReference>
<keyword evidence="6" id="KW-1185">Reference proteome</keyword>
<evidence type="ECO:0000259" key="4">
    <source>
        <dbReference type="PROSITE" id="PS50173"/>
    </source>
</evidence>
<dbReference type="Gene3D" id="3.40.1170.60">
    <property type="match status" value="1"/>
</dbReference>
<protein>
    <submittedName>
        <fullName evidence="5">DNA polymerase Y family protein</fullName>
    </submittedName>
</protein>
<dbReference type="PROSITE" id="PS50173">
    <property type="entry name" value="UMUC"/>
    <property type="match status" value="1"/>
</dbReference>
<evidence type="ECO:0000256" key="1">
    <source>
        <dbReference type="ARBA" id="ARBA00010945"/>
    </source>
</evidence>
<evidence type="ECO:0000256" key="3">
    <source>
        <dbReference type="ARBA" id="ARBA00025589"/>
    </source>
</evidence>
<accession>A0A846XFR1</accession>
<evidence type="ECO:0000313" key="6">
    <source>
        <dbReference type="Proteomes" id="UP000565715"/>
    </source>
</evidence>
<comment type="similarity">
    <text evidence="1">Belongs to the DNA polymerase type-Y family.</text>
</comment>
<keyword evidence="2" id="KW-0227">DNA damage</keyword>
<feature type="domain" description="UmuC" evidence="4">
    <location>
        <begin position="32"/>
        <end position="101"/>
    </location>
</feature>
<dbReference type="PANTHER" id="PTHR35369:SF2">
    <property type="entry name" value="BLR3025 PROTEIN"/>
    <property type="match status" value="1"/>
</dbReference>
<dbReference type="SUPFAM" id="SSF56672">
    <property type="entry name" value="DNA/RNA polymerases"/>
    <property type="match status" value="1"/>
</dbReference>
<comment type="caution">
    <text evidence="5">The sequence shown here is derived from an EMBL/GenBank/DDBJ whole genome shotgun (WGS) entry which is preliminary data.</text>
</comment>
<evidence type="ECO:0000256" key="2">
    <source>
        <dbReference type="ARBA" id="ARBA00022763"/>
    </source>
</evidence>
<organism evidence="5 6">
    <name type="scientific">Nocardia speluncae</name>
    <dbReference type="NCBI Taxonomy" id="419477"/>
    <lineage>
        <taxon>Bacteria</taxon>
        <taxon>Bacillati</taxon>
        <taxon>Actinomycetota</taxon>
        <taxon>Actinomycetes</taxon>
        <taxon>Mycobacteriales</taxon>
        <taxon>Nocardiaceae</taxon>
        <taxon>Nocardia</taxon>
    </lineage>
</organism>
<evidence type="ECO:0000313" key="5">
    <source>
        <dbReference type="EMBL" id="NKY34287.1"/>
    </source>
</evidence>
<dbReference type="GO" id="GO:0006281">
    <property type="term" value="P:DNA repair"/>
    <property type="evidence" value="ECO:0007669"/>
    <property type="project" value="InterPro"/>
</dbReference>
<gene>
    <name evidence="5" type="ORF">HGA13_14545</name>
</gene>
<sequence>MSPPPDARVLAVWCPDWPAVAAAAGAGLSAEQPVAVLQANRVVTCSATAREAGVRRGMRKREAQSRCPELYIAQPDPDRDARLFEPVAAAVDNLASGVEVLRPGLLVLPARGVIRYFGSAEAAVRQLLAAVATAGVEARIGIADELPTAIVAARHGTLVPPGRDAPFLSPLPITELAAEPGPAERERAALLDLLHRLGLRRIGDFAALTTTQVTSRFGADAIVAHRLARALPDRPPAPRSLPPEVAVRLPCEPPIDRVDAAAFAGRLLATRLTANLSAASAACTRLEIRAETEAGEEMSRVWRCAEPLTADGVADRVRWQLDGWLTRPPGNRPTAAITVLHLIPVEVAPAAALQLGLWGDTGSGDERALRALVRVQGLLGGDAVRVGVLSGGRGPTERITMVTFGDEPAPDTDPAPPWPGRIPEPAPAVIMLDRPRVALEAADGTSVRITGRGLFSSPPVRLRWGRSSWRLTAWAGPWLLDELWWAPGAAPAARAQVELPGPHSLLLLARDDRWCVEGLYD</sequence>
<dbReference type="InterPro" id="IPR050356">
    <property type="entry name" value="SulA_CellDiv_inhibitor"/>
</dbReference>
<dbReference type="Gene3D" id="3.30.70.270">
    <property type="match status" value="1"/>
</dbReference>
<dbReference type="CDD" id="cd03468">
    <property type="entry name" value="PolY_like"/>
    <property type="match status" value="1"/>
</dbReference>
<dbReference type="RefSeq" id="WP_068043070.1">
    <property type="nucleotide sequence ID" value="NZ_JAAXOO010000003.1"/>
</dbReference>
<reference evidence="5 6" key="1">
    <citation type="submission" date="2020-04" db="EMBL/GenBank/DDBJ databases">
        <title>MicrobeNet Type strains.</title>
        <authorList>
            <person name="Nicholson A.C."/>
        </authorList>
    </citation>
    <scope>NUCLEOTIDE SEQUENCE [LARGE SCALE GENOMIC DNA]</scope>
    <source>
        <strain evidence="5 6">DSM 45078</strain>
    </source>
</reference>
<proteinExistence type="inferred from homology"/>
<comment type="function">
    <text evidence="3">Poorly processive, error-prone DNA polymerase involved in untargeted mutagenesis. Copies undamaged DNA at stalled replication forks, which arise in vivo from mismatched or misaligned primer ends. These misaligned primers can be extended by PolIV. Exhibits no 3'-5' exonuclease (proofreading) activity. May be involved in translesional synthesis, in conjunction with the beta clamp from PolIII.</text>
</comment>
<dbReference type="EMBL" id="JAAXOO010000003">
    <property type="protein sequence ID" value="NKY34287.1"/>
    <property type="molecule type" value="Genomic_DNA"/>
</dbReference>